<sequence>MEEFIGVVKLFGGNFAPRGWQLCNGQIIGIAQNTALFSILGTTYGGNGQTTFALPDLRGRVAVGWGQGPGLSNYTLGEVTGTESISILTTNMPLHTHPAASTLNVNNTGTSAVIPSATTSIGPAKDINTDNVKMYATGAPNVALAPTSVTTTVTAVGGNQPISILQPVLALTYIICMEGIFPSRN</sequence>
<evidence type="ECO:0000313" key="3">
    <source>
        <dbReference type="Proteomes" id="UP000309594"/>
    </source>
</evidence>
<dbReference type="RefSeq" id="WP_136880649.1">
    <property type="nucleotide sequence ID" value="NZ_SWDX01000005.1"/>
</dbReference>
<dbReference type="InterPro" id="IPR037053">
    <property type="entry name" value="Phage_tail_collar_dom_sf"/>
</dbReference>
<accession>A0A4U1G8R4</accession>
<dbReference type="Pfam" id="PF07484">
    <property type="entry name" value="Collar"/>
    <property type="match status" value="1"/>
</dbReference>
<evidence type="ECO:0000313" key="2">
    <source>
        <dbReference type="EMBL" id="TKC60048.1"/>
    </source>
</evidence>
<dbReference type="Gene3D" id="3.90.1340.10">
    <property type="entry name" value="Phage tail collar domain"/>
    <property type="match status" value="1"/>
</dbReference>
<dbReference type="Proteomes" id="UP000309594">
    <property type="component" value="Unassembled WGS sequence"/>
</dbReference>
<dbReference type="AlphaFoldDB" id="A0A4U1G8R4"/>
<dbReference type="InterPro" id="IPR011083">
    <property type="entry name" value="Phage_tail_collar_dom"/>
</dbReference>
<comment type="caution">
    <text evidence="2">The sequence shown here is derived from an EMBL/GenBank/DDBJ whole genome shotgun (WGS) entry which is preliminary data.</text>
</comment>
<dbReference type="SUPFAM" id="SSF88874">
    <property type="entry name" value="Receptor-binding domain of short tail fibre protein gp12"/>
    <property type="match status" value="1"/>
</dbReference>
<proteinExistence type="predicted"/>
<evidence type="ECO:0000259" key="1">
    <source>
        <dbReference type="Pfam" id="PF07484"/>
    </source>
</evidence>
<protein>
    <submittedName>
        <fullName evidence="2">Phage tail protein</fullName>
    </submittedName>
</protein>
<organism evidence="2 3">
    <name type="scientific">Pedobacter hiemivivus</name>
    <dbReference type="NCBI Taxonomy" id="2530454"/>
    <lineage>
        <taxon>Bacteria</taxon>
        <taxon>Pseudomonadati</taxon>
        <taxon>Bacteroidota</taxon>
        <taxon>Sphingobacteriia</taxon>
        <taxon>Sphingobacteriales</taxon>
        <taxon>Sphingobacteriaceae</taxon>
        <taxon>Pedobacter</taxon>
    </lineage>
</organism>
<dbReference type="EMBL" id="SWDX01000005">
    <property type="protein sequence ID" value="TKC60048.1"/>
    <property type="molecule type" value="Genomic_DNA"/>
</dbReference>
<name>A0A4U1G8R4_9SPHI</name>
<reference evidence="2 3" key="1">
    <citation type="submission" date="2019-04" db="EMBL/GenBank/DDBJ databases">
        <title>Pedobacter sp. RP-1-16 sp. nov., isolated from Arctic soil.</title>
        <authorList>
            <person name="Dahal R.H."/>
            <person name="Kim D.-U."/>
        </authorList>
    </citation>
    <scope>NUCLEOTIDE SEQUENCE [LARGE SCALE GENOMIC DNA]</scope>
    <source>
        <strain evidence="2 3">RP-1-16</strain>
    </source>
</reference>
<feature type="domain" description="Phage tail collar" evidence="1">
    <location>
        <begin position="6"/>
        <end position="61"/>
    </location>
</feature>
<gene>
    <name evidence="2" type="ORF">FBD94_14095</name>
</gene>